<dbReference type="GO" id="GO:0016020">
    <property type="term" value="C:membrane"/>
    <property type="evidence" value="ECO:0007669"/>
    <property type="project" value="UniProtKB-SubCell"/>
</dbReference>
<dbReference type="Proteomes" id="UP000036987">
    <property type="component" value="Unassembled WGS sequence"/>
</dbReference>
<evidence type="ECO:0000256" key="3">
    <source>
        <dbReference type="SAM" id="Phobius"/>
    </source>
</evidence>
<keyword evidence="3" id="KW-0812">Transmembrane</keyword>
<evidence type="ECO:0000256" key="1">
    <source>
        <dbReference type="ARBA" id="ARBA00004370"/>
    </source>
</evidence>
<comment type="caution">
    <text evidence="4">The sequence shown here is derived from an EMBL/GenBank/DDBJ whole genome shotgun (WGS) entry which is preliminary data.</text>
</comment>
<dbReference type="Gene3D" id="2.60.40.1820">
    <property type="match status" value="1"/>
</dbReference>
<dbReference type="EMBL" id="LFYR01002156">
    <property type="protein sequence ID" value="KMZ56544.1"/>
    <property type="molecule type" value="Genomic_DNA"/>
</dbReference>
<sequence>METEYNDGAHMEIPIHHQIGNRSKPTSLYSLLSMFTFILLLIIIILIILVSLAVVVALFFLPRPKKPVFVVEAIHLRSIDLNISSIKHQLIYLPPFTVSMSFATTNPNNFAITYSSTELHVFYSDSPVGVIRIPTFYQPPHRDHGNTNISFSIHATIYRQQRFNLTQLVVDIGNQNSSTEFRVVGCVPLGVSKIDNFLPLPLPVIKIAVDCKIWMGHDHGLLMLASVYQRMASIKKHKATLPLSNLPHVSHKCSFSLCF</sequence>
<dbReference type="STRING" id="29655.A0A0K9NIG1"/>
<evidence type="ECO:0000256" key="2">
    <source>
        <dbReference type="ARBA" id="ARBA00023136"/>
    </source>
</evidence>
<keyword evidence="2 3" id="KW-0472">Membrane</keyword>
<evidence type="ECO:0000313" key="4">
    <source>
        <dbReference type="EMBL" id="KMZ56544.1"/>
    </source>
</evidence>
<protein>
    <submittedName>
        <fullName evidence="4">Harpin-induced like protein 37</fullName>
    </submittedName>
</protein>
<evidence type="ECO:0000313" key="5">
    <source>
        <dbReference type="Proteomes" id="UP000036987"/>
    </source>
</evidence>
<organism evidence="4 5">
    <name type="scientific">Zostera marina</name>
    <name type="common">Eelgrass</name>
    <dbReference type="NCBI Taxonomy" id="29655"/>
    <lineage>
        <taxon>Eukaryota</taxon>
        <taxon>Viridiplantae</taxon>
        <taxon>Streptophyta</taxon>
        <taxon>Embryophyta</taxon>
        <taxon>Tracheophyta</taxon>
        <taxon>Spermatophyta</taxon>
        <taxon>Magnoliopsida</taxon>
        <taxon>Liliopsida</taxon>
        <taxon>Zosteraceae</taxon>
        <taxon>Zostera</taxon>
    </lineage>
</organism>
<dbReference type="OrthoDB" id="748092at2759"/>
<dbReference type="PANTHER" id="PTHR31234">
    <property type="entry name" value="LATE EMBRYOGENESIS ABUNDANT (LEA) HYDROXYPROLINE-RICH GLYCOPROTEIN FAMILY"/>
    <property type="match status" value="1"/>
</dbReference>
<comment type="subcellular location">
    <subcellularLocation>
        <location evidence="1">Membrane</location>
    </subcellularLocation>
</comment>
<dbReference type="GO" id="GO:0098542">
    <property type="term" value="P:defense response to other organism"/>
    <property type="evidence" value="ECO:0007669"/>
    <property type="project" value="InterPro"/>
</dbReference>
<dbReference type="PANTHER" id="PTHR31234:SF54">
    <property type="entry name" value="LATE EMBRYOGENESIS ABUNDANT PROTEIN LEA-2 SUBGROUP DOMAIN-CONTAINING PROTEIN"/>
    <property type="match status" value="1"/>
</dbReference>
<gene>
    <name evidence="4" type="ORF">ZOSMA_93G00080</name>
</gene>
<dbReference type="AlphaFoldDB" id="A0A0K9NIG1"/>
<name>A0A0K9NIG1_ZOSMR</name>
<keyword evidence="5" id="KW-1185">Reference proteome</keyword>
<dbReference type="InterPro" id="IPR044839">
    <property type="entry name" value="NDR1-like"/>
</dbReference>
<proteinExistence type="predicted"/>
<keyword evidence="3" id="KW-1133">Transmembrane helix</keyword>
<reference evidence="5" key="1">
    <citation type="journal article" date="2016" name="Nature">
        <title>The genome of the seagrass Zostera marina reveals angiosperm adaptation to the sea.</title>
        <authorList>
            <person name="Olsen J.L."/>
            <person name="Rouze P."/>
            <person name="Verhelst B."/>
            <person name="Lin Y.-C."/>
            <person name="Bayer T."/>
            <person name="Collen J."/>
            <person name="Dattolo E."/>
            <person name="De Paoli E."/>
            <person name="Dittami S."/>
            <person name="Maumus F."/>
            <person name="Michel G."/>
            <person name="Kersting A."/>
            <person name="Lauritano C."/>
            <person name="Lohaus R."/>
            <person name="Toepel M."/>
            <person name="Tonon T."/>
            <person name="Vanneste K."/>
            <person name="Amirebrahimi M."/>
            <person name="Brakel J."/>
            <person name="Bostroem C."/>
            <person name="Chovatia M."/>
            <person name="Grimwood J."/>
            <person name="Jenkins J.W."/>
            <person name="Jueterbock A."/>
            <person name="Mraz A."/>
            <person name="Stam W.T."/>
            <person name="Tice H."/>
            <person name="Bornberg-Bauer E."/>
            <person name="Green P.J."/>
            <person name="Pearson G.A."/>
            <person name="Procaccini G."/>
            <person name="Duarte C.M."/>
            <person name="Schmutz J."/>
            <person name="Reusch T.B.H."/>
            <person name="Van de Peer Y."/>
        </authorList>
    </citation>
    <scope>NUCLEOTIDE SEQUENCE [LARGE SCALE GENOMIC DNA]</scope>
    <source>
        <strain evidence="5">cv. Finnish</strain>
    </source>
</reference>
<accession>A0A0K9NIG1</accession>
<feature type="transmembrane region" description="Helical" evidence="3">
    <location>
        <begin position="31"/>
        <end position="61"/>
    </location>
</feature>